<protein>
    <submittedName>
        <fullName evidence="9">Hexose transporter protein</fullName>
    </submittedName>
</protein>
<evidence type="ECO:0000256" key="4">
    <source>
        <dbReference type="ARBA" id="ARBA00022989"/>
    </source>
</evidence>
<dbReference type="InterPro" id="IPR057326">
    <property type="entry name" value="KR_dom"/>
</dbReference>
<feature type="transmembrane region" description="Helical" evidence="7">
    <location>
        <begin position="369"/>
        <end position="390"/>
    </location>
</feature>
<evidence type="ECO:0000313" key="10">
    <source>
        <dbReference type="Proteomes" id="UP000781932"/>
    </source>
</evidence>
<evidence type="ECO:0000313" key="9">
    <source>
        <dbReference type="EMBL" id="KAF9875375.1"/>
    </source>
</evidence>
<dbReference type="AlphaFoldDB" id="A0A9P6I3X0"/>
<dbReference type="InterPro" id="IPR020846">
    <property type="entry name" value="MFS_dom"/>
</dbReference>
<proteinExistence type="inferred from homology"/>
<dbReference type="PANTHER" id="PTHR48022">
    <property type="entry name" value="PLASTIDIC GLUCOSE TRANSPORTER 4"/>
    <property type="match status" value="1"/>
</dbReference>
<dbReference type="InterPro" id="IPR036291">
    <property type="entry name" value="NAD(P)-bd_dom_sf"/>
</dbReference>
<keyword evidence="5" id="KW-0560">Oxidoreductase</keyword>
<reference evidence="9" key="1">
    <citation type="submission" date="2020-03" db="EMBL/GenBank/DDBJ databases">
        <authorList>
            <person name="He L."/>
        </authorList>
    </citation>
    <scope>NUCLEOTIDE SEQUENCE</scope>
    <source>
        <strain evidence="9">CkLH20</strain>
    </source>
</reference>
<accession>A0A9P6I3X0</accession>
<dbReference type="PANTHER" id="PTHR48022:SF52">
    <property type="entry name" value="SUGAR TRANSPORTER, PUTATIVE-RELATED"/>
    <property type="match status" value="1"/>
</dbReference>
<comment type="similarity">
    <text evidence="2">Belongs to the major facilitator superfamily. Sugar transporter (TC 2.A.1.1) family.</text>
</comment>
<evidence type="ECO:0000256" key="7">
    <source>
        <dbReference type="SAM" id="Phobius"/>
    </source>
</evidence>
<dbReference type="PROSITE" id="PS50850">
    <property type="entry name" value="MFS"/>
    <property type="match status" value="1"/>
</dbReference>
<dbReference type="SUPFAM" id="SSF103473">
    <property type="entry name" value="MFS general substrate transporter"/>
    <property type="match status" value="1"/>
</dbReference>
<dbReference type="SUPFAM" id="SSF51735">
    <property type="entry name" value="NAD(P)-binding Rossmann-fold domains"/>
    <property type="match status" value="1"/>
</dbReference>
<feature type="domain" description="Major facilitator superfamily (MFS) profile" evidence="8">
    <location>
        <begin position="272"/>
        <end position="530"/>
    </location>
</feature>
<dbReference type="InterPro" id="IPR002347">
    <property type="entry name" value="SDR_fam"/>
</dbReference>
<keyword evidence="10" id="KW-1185">Reference proteome</keyword>
<dbReference type="PRINTS" id="PR00081">
    <property type="entry name" value="GDHRDH"/>
</dbReference>
<dbReference type="Proteomes" id="UP000781932">
    <property type="component" value="Unassembled WGS sequence"/>
</dbReference>
<sequence>MSTVADLVQLDDFQNIFSLKGKVAVISGGSRGLGLHTASGFLQSGCSRVYIVARSEGPLNDAAKALNALPNISPDAQAIAIVADISTQVGCIQMVDEISKTTDHVDILVANAGATFIGHMDAYREEDFDRVMRMNVSSVFFSAQKLSPLLQAGGTVQDPSRIIMVSSVADVVVGDMGEHGTYAYAASKAALVGPGVTLAMTFTMPESPRWLVRHSASDEALRILARYHANGDVDDPLVRLEYEEIMETLRADELNSATKYTDFSLPNNRPRLVLLVAIAIGTNWVGNGIITYYLSTILNTIGIRSTEQQAGLNLGLQIWNLILSTSAALSVDRVGRRPLWLTSTVGMLLSFIVVMGLSAAYDTQGQRNAVGLAVIPFLFVFFGFYDLAWTPLSYMYTVEILPYNLRTKGQAIFSVVQGLANAVNQWVNPIILDAIHWKYYAVYIGILAFYCVIIYRRFPETKGLTIEEIVIIFDGDRAKGVSPTARVVRDEPRVMGDCHSIRSEHADDISIKQNGMEGKSNGNVTASERV</sequence>
<organism evidence="9 10">
    <name type="scientific">Colletotrichum karsti</name>
    <dbReference type="NCBI Taxonomy" id="1095194"/>
    <lineage>
        <taxon>Eukaryota</taxon>
        <taxon>Fungi</taxon>
        <taxon>Dikarya</taxon>
        <taxon>Ascomycota</taxon>
        <taxon>Pezizomycotina</taxon>
        <taxon>Sordariomycetes</taxon>
        <taxon>Hypocreomycetidae</taxon>
        <taxon>Glomerellales</taxon>
        <taxon>Glomerellaceae</taxon>
        <taxon>Colletotrichum</taxon>
        <taxon>Colletotrichum boninense species complex</taxon>
    </lineage>
</organism>
<dbReference type="GO" id="GO:0016020">
    <property type="term" value="C:membrane"/>
    <property type="evidence" value="ECO:0007669"/>
    <property type="project" value="UniProtKB-SubCell"/>
</dbReference>
<dbReference type="OrthoDB" id="6133115at2759"/>
<keyword evidence="6 7" id="KW-0472">Membrane</keyword>
<dbReference type="Gene3D" id="1.10.286.90">
    <property type="entry name" value="MFS transporter, transmembrane helix TM10b"/>
    <property type="match status" value="1"/>
</dbReference>
<keyword evidence="3 7" id="KW-0812">Transmembrane</keyword>
<comment type="subcellular location">
    <subcellularLocation>
        <location evidence="1">Membrane</location>
        <topology evidence="1">Multi-pass membrane protein</topology>
    </subcellularLocation>
</comment>
<evidence type="ECO:0000256" key="6">
    <source>
        <dbReference type="ARBA" id="ARBA00023136"/>
    </source>
</evidence>
<dbReference type="Pfam" id="PF08659">
    <property type="entry name" value="KR"/>
    <property type="match status" value="1"/>
</dbReference>
<dbReference type="PROSITE" id="PS00216">
    <property type="entry name" value="SUGAR_TRANSPORT_1"/>
    <property type="match status" value="1"/>
</dbReference>
<feature type="transmembrane region" description="Helical" evidence="7">
    <location>
        <begin position="338"/>
        <end position="357"/>
    </location>
</feature>
<feature type="transmembrane region" description="Helical" evidence="7">
    <location>
        <begin position="272"/>
        <end position="294"/>
    </location>
</feature>
<dbReference type="GeneID" id="62162986"/>
<dbReference type="GO" id="GO:0016491">
    <property type="term" value="F:oxidoreductase activity"/>
    <property type="evidence" value="ECO:0007669"/>
    <property type="project" value="UniProtKB-KW"/>
</dbReference>
<dbReference type="InterPro" id="IPR036259">
    <property type="entry name" value="MFS_trans_sf"/>
</dbReference>
<evidence type="ECO:0000256" key="1">
    <source>
        <dbReference type="ARBA" id="ARBA00004141"/>
    </source>
</evidence>
<feature type="transmembrane region" description="Helical" evidence="7">
    <location>
        <begin position="314"/>
        <end position="331"/>
    </location>
</feature>
<dbReference type="RefSeq" id="XP_038744836.1">
    <property type="nucleotide sequence ID" value="XM_038889912.1"/>
</dbReference>
<dbReference type="InterPro" id="IPR005828">
    <property type="entry name" value="MFS_sugar_transport-like"/>
</dbReference>
<evidence type="ECO:0000256" key="2">
    <source>
        <dbReference type="ARBA" id="ARBA00010992"/>
    </source>
</evidence>
<keyword evidence="4 7" id="KW-1133">Transmembrane helix</keyword>
<name>A0A9P6I3X0_9PEZI</name>
<evidence type="ECO:0000256" key="5">
    <source>
        <dbReference type="ARBA" id="ARBA00023002"/>
    </source>
</evidence>
<dbReference type="Pfam" id="PF00083">
    <property type="entry name" value="Sugar_tr"/>
    <property type="match status" value="1"/>
</dbReference>
<gene>
    <name evidence="9" type="ORF">CkaCkLH20_07195</name>
</gene>
<dbReference type="EMBL" id="JAATWM020000022">
    <property type="protein sequence ID" value="KAF9875375.1"/>
    <property type="molecule type" value="Genomic_DNA"/>
</dbReference>
<reference evidence="9" key="2">
    <citation type="submission" date="2020-11" db="EMBL/GenBank/DDBJ databases">
        <title>Whole genome sequencing of Colletotrichum sp.</title>
        <authorList>
            <person name="Li H."/>
        </authorList>
    </citation>
    <scope>NUCLEOTIDE SEQUENCE</scope>
    <source>
        <strain evidence="9">CkLH20</strain>
    </source>
</reference>
<dbReference type="Gene3D" id="3.40.50.720">
    <property type="entry name" value="NAD(P)-binding Rossmann-like Domain"/>
    <property type="match status" value="1"/>
</dbReference>
<dbReference type="SMART" id="SM00822">
    <property type="entry name" value="PKS_KR"/>
    <property type="match status" value="1"/>
</dbReference>
<feature type="transmembrane region" description="Helical" evidence="7">
    <location>
        <begin position="437"/>
        <end position="455"/>
    </location>
</feature>
<evidence type="ECO:0000259" key="8">
    <source>
        <dbReference type="PROSITE" id="PS50850"/>
    </source>
</evidence>
<comment type="caution">
    <text evidence="9">The sequence shown here is derived from an EMBL/GenBank/DDBJ whole genome shotgun (WGS) entry which is preliminary data.</text>
</comment>
<dbReference type="InterPro" id="IPR013968">
    <property type="entry name" value="PKS_KR"/>
</dbReference>
<dbReference type="InterPro" id="IPR050360">
    <property type="entry name" value="MFS_Sugar_Transporters"/>
</dbReference>
<dbReference type="InterPro" id="IPR005829">
    <property type="entry name" value="Sugar_transporter_CS"/>
</dbReference>
<dbReference type="Gene3D" id="1.20.1250.20">
    <property type="entry name" value="MFS general substrate transporter like domains"/>
    <property type="match status" value="1"/>
</dbReference>
<dbReference type="GO" id="GO:0005351">
    <property type="term" value="F:carbohydrate:proton symporter activity"/>
    <property type="evidence" value="ECO:0007669"/>
    <property type="project" value="TreeGrafter"/>
</dbReference>
<evidence type="ECO:0000256" key="3">
    <source>
        <dbReference type="ARBA" id="ARBA00022692"/>
    </source>
</evidence>